<name>A0A8C4RVB7_ERPCA</name>
<gene>
    <name evidence="4" type="primary">LOC114647399</name>
</gene>
<feature type="transmembrane region" description="Helical" evidence="2">
    <location>
        <begin position="276"/>
        <end position="299"/>
    </location>
</feature>
<feature type="domain" description="Ig-like" evidence="3">
    <location>
        <begin position="780"/>
        <end position="874"/>
    </location>
</feature>
<feature type="transmembrane region" description="Helical" evidence="2">
    <location>
        <begin position="28"/>
        <end position="46"/>
    </location>
</feature>
<feature type="domain" description="Ig-like" evidence="3">
    <location>
        <begin position="442"/>
        <end position="563"/>
    </location>
</feature>
<feature type="domain" description="Ig-like" evidence="3">
    <location>
        <begin position="568"/>
        <end position="672"/>
    </location>
</feature>
<dbReference type="InterPro" id="IPR007110">
    <property type="entry name" value="Ig-like_dom"/>
</dbReference>
<dbReference type="InterPro" id="IPR013106">
    <property type="entry name" value="Ig_V-set"/>
</dbReference>
<dbReference type="Ensembl" id="ENSECRT00000005830.1">
    <property type="protein sequence ID" value="ENSECRP00000005733.1"/>
    <property type="gene ID" value="ENSECRG00000003836.1"/>
</dbReference>
<dbReference type="AlphaFoldDB" id="A0A8C4RVB7"/>
<sequence>MKKNGGQALSCFLMPVYISYVLEKMGRFLAGTTFLIVLSTLGFFVTEANDLKLEVKDLDALAKTDITLKCLIKNMPTNVKLENVGVVWTKQGADGATPVYTFQTGKTEAKRDGAYMNETELLNGDASLHLPNVQFEDEGSYTCIVYVTPSKGEKQFQLFVSERPNVAIEPKEVEVLLGNERSIECTANNFYPSKINIKWIKMKEGRSDLITDNICTGSPTKNGQGAFDILSRIIVMPELEDNSYVYRCQVEHRTFEPTYFVESSLRVKEPEVPSKVPVVLGILFPVLLLAAVSGFLLYLKFFKSIAPQVTELQIPDELKHKEKSVFSCLVSGFRPKSIILNLYLERERKPAIHISGPKAEHQERIIEDNELLAFSDPEGSFEASILHDKKHGDGTRSFTLTITIVPDIYIDNYAYLKLQVQHTASVHPIGWNKKINVIGVKPRINQILIPPIIAHGDLVALTCPINGFKPRPLIITWYKQKPRENKKKILCLDEKEDLKYFSDNDLLKFHHSISEMMDKNDCTHDVISVLTFIPSVMDDDKATFFCEAKHIATCSVQREKDIHVKATPKLDPIMLKDEAAIVGAPMVLSCRIHSYYPQTSLKVSWYLGDTLVTEGSDVGTPKQLDDGLFSCISTLKTVPYWPDVNKVFKCLVEHESLPEFRETKWTLEELVSPPKVYEILSDPKLPVLGMPLTLSCVVTEFYPKDCTVVWVRGFERMEDGTKTEEPEFDEEKRLYYRRTQRTFYPTLNDLGSHFSVEMIHRGITYRPDKDLFVMRFKGIPTVSEVMVDLTACSSGKPVTLSCNVTGFIPKTITAEWRQGQRTVTEGVKTICNDSPDKHGCYNLSSTLELSPKKLDLNSDYYFYVHHEKLQDPITRHADIPE</sequence>
<dbReference type="Pfam" id="PF07686">
    <property type="entry name" value="V-set"/>
    <property type="match status" value="1"/>
</dbReference>
<evidence type="ECO:0000313" key="4">
    <source>
        <dbReference type="Ensembl" id="ENSECRP00000005733.1"/>
    </source>
</evidence>
<dbReference type="InterPro" id="IPR050380">
    <property type="entry name" value="Immune_Resp_Modulators"/>
</dbReference>
<dbReference type="GeneTree" id="ENSGT00940000163348"/>
<dbReference type="PROSITE" id="PS00290">
    <property type="entry name" value="IG_MHC"/>
    <property type="match status" value="2"/>
</dbReference>
<proteinExistence type="predicted"/>
<dbReference type="CDD" id="cd00098">
    <property type="entry name" value="IgC1"/>
    <property type="match status" value="3"/>
</dbReference>
<dbReference type="SUPFAM" id="SSF48726">
    <property type="entry name" value="Immunoglobulin"/>
    <property type="match status" value="6"/>
</dbReference>
<keyword evidence="2" id="KW-0812">Transmembrane</keyword>
<keyword evidence="2" id="KW-1133">Transmembrane helix</keyword>
<dbReference type="Proteomes" id="UP000694620">
    <property type="component" value="Chromosome 2"/>
</dbReference>
<dbReference type="InterPro" id="IPR003006">
    <property type="entry name" value="Ig/MHC_CS"/>
</dbReference>
<reference evidence="4" key="3">
    <citation type="submission" date="2025-09" db="UniProtKB">
        <authorList>
            <consortium name="Ensembl"/>
        </authorList>
    </citation>
    <scope>IDENTIFICATION</scope>
</reference>
<dbReference type="PROSITE" id="PS50835">
    <property type="entry name" value="IG_LIKE"/>
    <property type="match status" value="6"/>
</dbReference>
<evidence type="ECO:0000313" key="5">
    <source>
        <dbReference type="Proteomes" id="UP000694620"/>
    </source>
</evidence>
<reference evidence="4" key="1">
    <citation type="submission" date="2021-06" db="EMBL/GenBank/DDBJ databases">
        <authorList>
            <consortium name="Wellcome Sanger Institute Data Sharing"/>
        </authorList>
    </citation>
    <scope>NUCLEOTIDE SEQUENCE [LARGE SCALE GENOMIC DNA]</scope>
</reference>
<evidence type="ECO:0000256" key="1">
    <source>
        <dbReference type="ARBA" id="ARBA00023319"/>
    </source>
</evidence>
<accession>A0A8C4RVB7</accession>
<dbReference type="SMART" id="SM00407">
    <property type="entry name" value="IGc1"/>
    <property type="match status" value="4"/>
</dbReference>
<feature type="domain" description="Ig-like" evidence="3">
    <location>
        <begin position="66"/>
        <end position="161"/>
    </location>
</feature>
<dbReference type="InterPro" id="IPR003597">
    <property type="entry name" value="Ig_C1-set"/>
</dbReference>
<keyword evidence="2" id="KW-0472">Membrane</keyword>
<keyword evidence="1" id="KW-0393">Immunoglobulin domain</keyword>
<dbReference type="Gene3D" id="2.60.40.10">
    <property type="entry name" value="Immunoglobulins"/>
    <property type="match status" value="7"/>
</dbReference>
<feature type="domain" description="Ig-like" evidence="3">
    <location>
        <begin position="674"/>
        <end position="712"/>
    </location>
</feature>
<dbReference type="SMART" id="SM00409">
    <property type="entry name" value="IG"/>
    <property type="match status" value="3"/>
</dbReference>
<evidence type="ECO:0000256" key="2">
    <source>
        <dbReference type="SAM" id="Phobius"/>
    </source>
</evidence>
<reference evidence="4" key="2">
    <citation type="submission" date="2025-08" db="UniProtKB">
        <authorList>
            <consortium name="Ensembl"/>
        </authorList>
    </citation>
    <scope>IDENTIFICATION</scope>
</reference>
<keyword evidence="5" id="KW-1185">Reference proteome</keyword>
<dbReference type="InterPro" id="IPR013783">
    <property type="entry name" value="Ig-like_fold"/>
</dbReference>
<organism evidence="4 5">
    <name type="scientific">Erpetoichthys calabaricus</name>
    <name type="common">Rope fish</name>
    <name type="synonym">Calamoichthys calabaricus</name>
    <dbReference type="NCBI Taxonomy" id="27687"/>
    <lineage>
        <taxon>Eukaryota</taxon>
        <taxon>Metazoa</taxon>
        <taxon>Chordata</taxon>
        <taxon>Craniata</taxon>
        <taxon>Vertebrata</taxon>
        <taxon>Euteleostomi</taxon>
        <taxon>Actinopterygii</taxon>
        <taxon>Polypteriformes</taxon>
        <taxon>Polypteridae</taxon>
        <taxon>Erpetoichthys</taxon>
    </lineage>
</organism>
<feature type="domain" description="Ig-like" evidence="3">
    <location>
        <begin position="164"/>
        <end position="266"/>
    </location>
</feature>
<evidence type="ECO:0000259" key="3">
    <source>
        <dbReference type="PROSITE" id="PS50835"/>
    </source>
</evidence>
<dbReference type="InterPro" id="IPR036179">
    <property type="entry name" value="Ig-like_dom_sf"/>
</dbReference>
<dbReference type="PANTHER" id="PTHR23411">
    <property type="entry name" value="TAPASIN"/>
    <property type="match status" value="1"/>
</dbReference>
<protein>
    <submittedName>
        <fullName evidence="4">Uncharacterized LOC114647399</fullName>
    </submittedName>
</protein>
<dbReference type="Pfam" id="PF07654">
    <property type="entry name" value="C1-set"/>
    <property type="match status" value="4"/>
</dbReference>
<dbReference type="InterPro" id="IPR003599">
    <property type="entry name" value="Ig_sub"/>
</dbReference>